<evidence type="ECO:0000313" key="2">
    <source>
        <dbReference type="Proteomes" id="UP000515908"/>
    </source>
</evidence>
<dbReference type="OrthoDB" id="272549at2759"/>
<proteinExistence type="predicted"/>
<reference evidence="1 2" key="1">
    <citation type="submission" date="2020-08" db="EMBL/GenBank/DDBJ databases">
        <authorList>
            <person name="Newling K."/>
            <person name="Davey J."/>
            <person name="Forrester S."/>
        </authorList>
    </citation>
    <scope>NUCLEOTIDE SEQUENCE [LARGE SCALE GENOMIC DNA]</scope>
    <source>
        <strain evidence="2">Crithidia deanei Carvalho (ATCC PRA-265)</strain>
    </source>
</reference>
<dbReference type="SUPFAM" id="SSF52047">
    <property type="entry name" value="RNI-like"/>
    <property type="match status" value="1"/>
</dbReference>
<evidence type="ECO:0000313" key="1">
    <source>
        <dbReference type="EMBL" id="CAD2214958.1"/>
    </source>
</evidence>
<protein>
    <submittedName>
        <fullName evidence="1">Leucine Rich repeat, putative</fullName>
    </submittedName>
</protein>
<dbReference type="VEuPathDB" id="TriTrypDB:ADEAN_000241100"/>
<gene>
    <name evidence="1" type="ORF">ADEAN_000241100</name>
</gene>
<dbReference type="InterPro" id="IPR032675">
    <property type="entry name" value="LRR_dom_sf"/>
</dbReference>
<dbReference type="AlphaFoldDB" id="A0A7G2C567"/>
<dbReference type="Pfam" id="PF13516">
    <property type="entry name" value="LRR_6"/>
    <property type="match status" value="2"/>
</dbReference>
<accession>A0A7G2C567</accession>
<name>A0A7G2C567_9TRYP</name>
<dbReference type="Proteomes" id="UP000515908">
    <property type="component" value="Chromosome 04"/>
</dbReference>
<dbReference type="EMBL" id="LR877148">
    <property type="protein sequence ID" value="CAD2214958.1"/>
    <property type="molecule type" value="Genomic_DNA"/>
</dbReference>
<keyword evidence="2" id="KW-1185">Reference proteome</keyword>
<dbReference type="Gene3D" id="3.80.10.10">
    <property type="entry name" value="Ribonuclease Inhibitor"/>
    <property type="match status" value="1"/>
</dbReference>
<organism evidence="1 2">
    <name type="scientific">Angomonas deanei</name>
    <dbReference type="NCBI Taxonomy" id="59799"/>
    <lineage>
        <taxon>Eukaryota</taxon>
        <taxon>Discoba</taxon>
        <taxon>Euglenozoa</taxon>
        <taxon>Kinetoplastea</taxon>
        <taxon>Metakinetoplastina</taxon>
        <taxon>Trypanosomatida</taxon>
        <taxon>Trypanosomatidae</taxon>
        <taxon>Strigomonadinae</taxon>
        <taxon>Angomonas</taxon>
    </lineage>
</organism>
<dbReference type="InterPro" id="IPR001611">
    <property type="entry name" value="Leu-rich_rpt"/>
</dbReference>
<sequence>MHTQPRSDLLEVRKSKFALPHCERASTYFDQSYMQNPLRRLRLQISCSGPSGMNLLFPKMFHHWQTLRLLDLSRNNLDTDDIVNLCNGMKVEESSSPLEVLDLSYNCRIGNSGAVHILQRTMHSKRLRAVLLKCTGVDDRGAVALHPFLKSRPVPEALPEGVEPIRTDQCSNYAHFYLNLNENFIGSVGTDVLGKQLPAYISLTVTKQKYAKSLP</sequence>